<keyword evidence="4" id="KW-0560">Oxidoreductase</keyword>
<dbReference type="Pfam" id="PF01494">
    <property type="entry name" value="FAD_binding_3"/>
    <property type="match status" value="1"/>
</dbReference>
<accession>A0AAD7B6Y3</accession>
<evidence type="ECO:0000256" key="1">
    <source>
        <dbReference type="ARBA" id="ARBA00007992"/>
    </source>
</evidence>
<keyword evidence="3" id="KW-0274">FAD</keyword>
<dbReference type="Gene3D" id="3.50.50.60">
    <property type="entry name" value="FAD/NAD(P)-binding domain"/>
    <property type="match status" value="1"/>
</dbReference>
<sequence length="448" mass="48622">MTFPALNPSSTAPAETKGRLKFIVVGASIAASGHSVLVLEESQIGGGPDSINGAARVPPNGFKILSAWGLETEIRDNAVVGDGHTVYKYDPKGKEGGRDYIGIGLWDPQLLVDARGAFLQIRHKELLRILYDKAVSPSSSSSKAIVTVLFDSEVTSIECEGEKCSVTLRTGETHEADGIIGADGASGFVRRWLMDENADASEGTVDVEGDAETDGAEGGIVAYMTAIPKSVASEHEVLKELYQHPQRSMVATWLGDRRGAKGKDRDVLLWLYAPDENICCSDSWTRPAENHIKEVMGTCDIMLQSLAEQAGASTCVRIRKHVELKSWVSKSGRVLAVGDAAHAFPPMSLHSCSVAIEDGAFIGRLFSHTQDVARIPEFFHAFEDCRKPRASYILQAEHKNIAFICMPDGPKQVERDASLRANHAAGRSVLDAPRDEDMHKIWEDLSVV</sequence>
<proteinExistence type="inferred from homology"/>
<evidence type="ECO:0000313" key="8">
    <source>
        <dbReference type="Proteomes" id="UP001221142"/>
    </source>
</evidence>
<evidence type="ECO:0000256" key="4">
    <source>
        <dbReference type="ARBA" id="ARBA00023002"/>
    </source>
</evidence>
<evidence type="ECO:0000256" key="2">
    <source>
        <dbReference type="ARBA" id="ARBA00022630"/>
    </source>
</evidence>
<keyword evidence="5" id="KW-0503">Monooxygenase</keyword>
<keyword evidence="8" id="KW-1185">Reference proteome</keyword>
<dbReference type="GO" id="GO:0004497">
    <property type="term" value="F:monooxygenase activity"/>
    <property type="evidence" value="ECO:0007669"/>
    <property type="project" value="UniProtKB-KW"/>
</dbReference>
<keyword evidence="2" id="KW-0285">Flavoprotein</keyword>
<evidence type="ECO:0000256" key="3">
    <source>
        <dbReference type="ARBA" id="ARBA00022827"/>
    </source>
</evidence>
<dbReference type="GO" id="GO:0071949">
    <property type="term" value="F:FAD binding"/>
    <property type="evidence" value="ECO:0007669"/>
    <property type="project" value="InterPro"/>
</dbReference>
<reference evidence="7" key="1">
    <citation type="submission" date="2023-03" db="EMBL/GenBank/DDBJ databases">
        <title>Massive genome expansion in bonnet fungi (Mycena s.s.) driven by repeated elements and novel gene families across ecological guilds.</title>
        <authorList>
            <consortium name="Lawrence Berkeley National Laboratory"/>
            <person name="Harder C.B."/>
            <person name="Miyauchi S."/>
            <person name="Viragh M."/>
            <person name="Kuo A."/>
            <person name="Thoen E."/>
            <person name="Andreopoulos B."/>
            <person name="Lu D."/>
            <person name="Skrede I."/>
            <person name="Drula E."/>
            <person name="Henrissat B."/>
            <person name="Morin E."/>
            <person name="Kohler A."/>
            <person name="Barry K."/>
            <person name="LaButti K."/>
            <person name="Morin E."/>
            <person name="Salamov A."/>
            <person name="Lipzen A."/>
            <person name="Mereny Z."/>
            <person name="Hegedus B."/>
            <person name="Baldrian P."/>
            <person name="Stursova M."/>
            <person name="Weitz H."/>
            <person name="Taylor A."/>
            <person name="Grigoriev I.V."/>
            <person name="Nagy L.G."/>
            <person name="Martin F."/>
            <person name="Kauserud H."/>
        </authorList>
    </citation>
    <scope>NUCLEOTIDE SEQUENCE</scope>
    <source>
        <strain evidence="7">9284</strain>
    </source>
</reference>
<dbReference type="PANTHER" id="PTHR13789:SF309">
    <property type="entry name" value="PUTATIVE (AFU_ORTHOLOGUE AFUA_6G14510)-RELATED"/>
    <property type="match status" value="1"/>
</dbReference>
<gene>
    <name evidence="7" type="ORF">FB45DRAFT_1037437</name>
</gene>
<dbReference type="InterPro" id="IPR036188">
    <property type="entry name" value="FAD/NAD-bd_sf"/>
</dbReference>
<protein>
    <recommendedName>
        <fullName evidence="6">FAD-binding domain-containing protein</fullName>
    </recommendedName>
</protein>
<feature type="domain" description="FAD-binding" evidence="6">
    <location>
        <begin position="62"/>
        <end position="394"/>
    </location>
</feature>
<dbReference type="AlphaFoldDB" id="A0AAD7B6Y3"/>
<dbReference type="PANTHER" id="PTHR13789">
    <property type="entry name" value="MONOOXYGENASE"/>
    <property type="match status" value="1"/>
</dbReference>
<dbReference type="Proteomes" id="UP001221142">
    <property type="component" value="Unassembled WGS sequence"/>
</dbReference>
<dbReference type="EMBL" id="JARKIF010000032">
    <property type="protein sequence ID" value="KAJ7611800.1"/>
    <property type="molecule type" value="Genomic_DNA"/>
</dbReference>
<dbReference type="SUPFAM" id="SSF51905">
    <property type="entry name" value="FAD/NAD(P)-binding domain"/>
    <property type="match status" value="1"/>
</dbReference>
<evidence type="ECO:0000313" key="7">
    <source>
        <dbReference type="EMBL" id="KAJ7611800.1"/>
    </source>
</evidence>
<evidence type="ECO:0000256" key="5">
    <source>
        <dbReference type="ARBA" id="ARBA00023033"/>
    </source>
</evidence>
<comment type="similarity">
    <text evidence="1">Belongs to the paxM FAD-dependent monooxygenase family.</text>
</comment>
<organism evidence="7 8">
    <name type="scientific">Roridomyces roridus</name>
    <dbReference type="NCBI Taxonomy" id="1738132"/>
    <lineage>
        <taxon>Eukaryota</taxon>
        <taxon>Fungi</taxon>
        <taxon>Dikarya</taxon>
        <taxon>Basidiomycota</taxon>
        <taxon>Agaricomycotina</taxon>
        <taxon>Agaricomycetes</taxon>
        <taxon>Agaricomycetidae</taxon>
        <taxon>Agaricales</taxon>
        <taxon>Marasmiineae</taxon>
        <taxon>Mycenaceae</taxon>
        <taxon>Roridomyces</taxon>
    </lineage>
</organism>
<dbReference type="InterPro" id="IPR050493">
    <property type="entry name" value="FAD-dep_Monooxygenase_BioMet"/>
</dbReference>
<evidence type="ECO:0000259" key="6">
    <source>
        <dbReference type="Pfam" id="PF01494"/>
    </source>
</evidence>
<dbReference type="InterPro" id="IPR002938">
    <property type="entry name" value="FAD-bd"/>
</dbReference>
<dbReference type="PRINTS" id="PR00420">
    <property type="entry name" value="RNGMNOXGNASE"/>
</dbReference>
<comment type="caution">
    <text evidence="7">The sequence shown here is derived from an EMBL/GenBank/DDBJ whole genome shotgun (WGS) entry which is preliminary data.</text>
</comment>
<name>A0AAD7B6Y3_9AGAR</name>